<dbReference type="CDD" id="cd09272">
    <property type="entry name" value="RNase_HI_RT_Ty1"/>
    <property type="match status" value="1"/>
</dbReference>
<dbReference type="Proteomes" id="UP001227230">
    <property type="component" value="Chromosome 9"/>
</dbReference>
<keyword evidence="3" id="KW-1185">Reference proteome</keyword>
<dbReference type="PANTHER" id="PTHR11439">
    <property type="entry name" value="GAG-POL-RELATED RETROTRANSPOSON"/>
    <property type="match status" value="1"/>
</dbReference>
<proteinExistence type="predicted"/>
<evidence type="ECO:0000313" key="3">
    <source>
        <dbReference type="Proteomes" id="UP001227230"/>
    </source>
</evidence>
<name>A0ABY9CK67_VITVI</name>
<reference evidence="2 3" key="1">
    <citation type="journal article" date="2023" name="Hortic Res">
        <title>The complete reference genome for grapevine (Vitis vinifera L.) genetics and breeding.</title>
        <authorList>
            <person name="Shi X."/>
            <person name="Cao S."/>
            <person name="Wang X."/>
            <person name="Huang S."/>
            <person name="Wang Y."/>
            <person name="Liu Z."/>
            <person name="Liu W."/>
            <person name="Leng X."/>
            <person name="Peng Y."/>
            <person name="Wang N."/>
            <person name="Wang Y."/>
            <person name="Ma Z."/>
            <person name="Xu X."/>
            <person name="Zhang F."/>
            <person name="Xue H."/>
            <person name="Zhong H."/>
            <person name="Wang Y."/>
            <person name="Zhang K."/>
            <person name="Velt A."/>
            <person name="Avia K."/>
            <person name="Holtgrawe D."/>
            <person name="Grimplet J."/>
            <person name="Matus J.T."/>
            <person name="Ware D."/>
            <person name="Wu X."/>
            <person name="Wang H."/>
            <person name="Liu C."/>
            <person name="Fang Y."/>
            <person name="Rustenholz C."/>
            <person name="Cheng Z."/>
            <person name="Xiao H."/>
            <person name="Zhou Y."/>
        </authorList>
    </citation>
    <scope>NUCLEOTIDE SEQUENCE [LARGE SCALE GENOMIC DNA]</scope>
    <source>
        <strain evidence="3">cv. Pinot noir / PN40024</strain>
        <tissue evidence="2">Leaf</tissue>
    </source>
</reference>
<evidence type="ECO:0000313" key="2">
    <source>
        <dbReference type="EMBL" id="WJZ94856.1"/>
    </source>
</evidence>
<organism evidence="2 3">
    <name type="scientific">Vitis vinifera</name>
    <name type="common">Grape</name>
    <dbReference type="NCBI Taxonomy" id="29760"/>
    <lineage>
        <taxon>Eukaryota</taxon>
        <taxon>Viridiplantae</taxon>
        <taxon>Streptophyta</taxon>
        <taxon>Embryophyta</taxon>
        <taxon>Tracheophyta</taxon>
        <taxon>Spermatophyta</taxon>
        <taxon>Magnoliopsida</taxon>
        <taxon>eudicotyledons</taxon>
        <taxon>Gunneridae</taxon>
        <taxon>Pentapetalae</taxon>
        <taxon>rosids</taxon>
        <taxon>Vitales</taxon>
        <taxon>Vitaceae</taxon>
        <taxon>Viteae</taxon>
        <taxon>Vitis</taxon>
    </lineage>
</organism>
<gene>
    <name evidence="2" type="ORF">VitviT2T_013681</name>
</gene>
<evidence type="ECO:0000259" key="1">
    <source>
        <dbReference type="Pfam" id="PF07727"/>
    </source>
</evidence>
<accession>A0ABY9CK67</accession>
<dbReference type="PANTHER" id="PTHR11439:SF443">
    <property type="entry name" value="RNA-DIRECTED DNA POLYMERASE"/>
    <property type="match status" value="1"/>
</dbReference>
<protein>
    <recommendedName>
        <fullName evidence="1">Reverse transcriptase Ty1/copia-type domain-containing protein</fullName>
    </recommendedName>
</protein>
<dbReference type="InterPro" id="IPR013103">
    <property type="entry name" value="RVT_2"/>
</dbReference>
<dbReference type="Pfam" id="PF07727">
    <property type="entry name" value="RVT_2"/>
    <property type="match status" value="1"/>
</dbReference>
<sequence>MVFEDALMSKLFTVMKNGNFLVVCSYSHDLIFTGNDITLREQLKKLLMNEFEMTYMGLLHYFFGIEVKPTNEEIVISQQKYAKELLNEFRADKATPFITPIEKLYLTTRRPDLMFSVGMLCRFMKSPKRCIVLGTINHGTHYKKNQNSVLVGYGDNDWGGDTDDSKSISGYVFNIGSRAVSWISKKQTGVAHSTTQAEYISLYAAGCQALWLRWMLKELKRNQKKGAKLFCDNSSAIELTIRSKHIRIKHHFVRDLVKDGKVIIKFHKT</sequence>
<feature type="domain" description="Reverse transcriptase Ty1/copia-type" evidence="1">
    <location>
        <begin position="8"/>
        <end position="103"/>
    </location>
</feature>
<dbReference type="EMBL" id="CP126656">
    <property type="protein sequence ID" value="WJZ94856.1"/>
    <property type="molecule type" value="Genomic_DNA"/>
</dbReference>